<dbReference type="PANTHER" id="PTHR30514">
    <property type="entry name" value="GLUCOKINASE"/>
    <property type="match status" value="1"/>
</dbReference>
<dbReference type="PANTHER" id="PTHR30514:SF18">
    <property type="entry name" value="RPIR-FAMILY TRANSCRIPTIONAL REGULATOR"/>
    <property type="match status" value="1"/>
</dbReference>
<feature type="domain" description="HTH rpiR-type" evidence="1">
    <location>
        <begin position="5"/>
        <end position="81"/>
    </location>
</feature>
<dbReference type="AlphaFoldDB" id="A0A0J8VRY4"/>
<evidence type="ECO:0000313" key="3">
    <source>
        <dbReference type="Proteomes" id="UP000037315"/>
    </source>
</evidence>
<dbReference type="RefSeq" id="WP_024556531.1">
    <property type="nucleotide sequence ID" value="NZ_LFEJ01000012.1"/>
</dbReference>
<dbReference type="PROSITE" id="PS51071">
    <property type="entry name" value="HTH_RPIR"/>
    <property type="match status" value="1"/>
</dbReference>
<reference evidence="2 3" key="1">
    <citation type="submission" date="2015-06" db="EMBL/GenBank/DDBJ databases">
        <title>Genome sequencing of Cronobacter sp. strain DJ34 isolated from petroleum contaminated sludge of Duliajan Oil Fields, Assam, India.</title>
        <authorList>
            <person name="Pal S."/>
            <person name="Banerjee T.D."/>
            <person name="Roy A."/>
            <person name="Sar P."/>
            <person name="Kazy S.K."/>
        </authorList>
    </citation>
    <scope>NUCLEOTIDE SEQUENCE [LARGE SCALE GENOMIC DNA]</scope>
    <source>
        <strain evidence="2 3">DJ34</strain>
    </source>
</reference>
<dbReference type="EMBL" id="LFEJ01000012">
    <property type="protein sequence ID" value="KMV35260.1"/>
    <property type="molecule type" value="Genomic_DNA"/>
</dbReference>
<gene>
    <name evidence="2" type="ORF">ACH50_08480</name>
</gene>
<protein>
    <submittedName>
        <fullName evidence="2">RpiR family transcriptional regulator</fullName>
    </submittedName>
</protein>
<dbReference type="PATRIC" id="fig|1656095.3.peg.3689"/>
<dbReference type="GO" id="GO:0003677">
    <property type="term" value="F:DNA binding"/>
    <property type="evidence" value="ECO:0007669"/>
    <property type="project" value="InterPro"/>
</dbReference>
<dbReference type="GO" id="GO:0097367">
    <property type="term" value="F:carbohydrate derivative binding"/>
    <property type="evidence" value="ECO:0007669"/>
    <property type="project" value="InterPro"/>
</dbReference>
<dbReference type="STRING" id="1121863.GCA_000621185_01777"/>
<organism evidence="2 3">
    <name type="scientific">Franconibacter pulveris</name>
    <dbReference type="NCBI Taxonomy" id="435910"/>
    <lineage>
        <taxon>Bacteria</taxon>
        <taxon>Pseudomonadati</taxon>
        <taxon>Pseudomonadota</taxon>
        <taxon>Gammaproteobacteria</taxon>
        <taxon>Enterobacterales</taxon>
        <taxon>Enterobacteriaceae</taxon>
        <taxon>Franconibacter</taxon>
    </lineage>
</organism>
<dbReference type="OrthoDB" id="8582409at2"/>
<evidence type="ECO:0000259" key="1">
    <source>
        <dbReference type="PROSITE" id="PS51071"/>
    </source>
</evidence>
<dbReference type="InterPro" id="IPR009057">
    <property type="entry name" value="Homeodomain-like_sf"/>
</dbReference>
<proteinExistence type="predicted"/>
<dbReference type="SUPFAM" id="SSF46689">
    <property type="entry name" value="Homeodomain-like"/>
    <property type="match status" value="1"/>
</dbReference>
<dbReference type="InterPro" id="IPR000281">
    <property type="entry name" value="HTH_RpiR"/>
</dbReference>
<dbReference type="GO" id="GO:0003700">
    <property type="term" value="F:DNA-binding transcription factor activity"/>
    <property type="evidence" value="ECO:0007669"/>
    <property type="project" value="InterPro"/>
</dbReference>
<dbReference type="Proteomes" id="UP000037315">
    <property type="component" value="Unassembled WGS sequence"/>
</dbReference>
<accession>A0A0J8VRY4</accession>
<dbReference type="InterPro" id="IPR047640">
    <property type="entry name" value="RpiR-like"/>
</dbReference>
<evidence type="ECO:0000313" key="2">
    <source>
        <dbReference type="EMBL" id="KMV35260.1"/>
    </source>
</evidence>
<sequence length="288" mass="32220">MASKPELIARIEATFSQQTPSGKRVAGWLLNHAAQIPFETADSIARATGTSGITVGRYLRKLGYRNLEDVKSSLREQPQAPYQPWGINERLDSWQQQRGLPDRARQSLALELDAINHVYQLAQGEAFRRVAGRLASADAVFILGIQSTRGIANAFFSHLEYLRPRVSYAEGLSGSWLESLNSEYARPYVVVTDTRAYSTVARQYCRVASSRGIGLALVTDLWCPWARDFELDLLQVKTDTGHFWDSLAPVSCLFNLLLSAVVDELGERLAGRLAANRQLQQEFGQFER</sequence>
<dbReference type="Gene3D" id="3.40.50.10490">
    <property type="entry name" value="Glucose-6-phosphate isomerase like protein, domain 1"/>
    <property type="match status" value="1"/>
</dbReference>
<dbReference type="InterPro" id="IPR036388">
    <property type="entry name" value="WH-like_DNA-bd_sf"/>
</dbReference>
<comment type="caution">
    <text evidence="2">The sequence shown here is derived from an EMBL/GenBank/DDBJ whole genome shotgun (WGS) entry which is preliminary data.</text>
</comment>
<keyword evidence="3" id="KW-1185">Reference proteome</keyword>
<name>A0A0J8VRY4_9ENTR</name>
<dbReference type="Gene3D" id="1.10.10.10">
    <property type="entry name" value="Winged helix-like DNA-binding domain superfamily/Winged helix DNA-binding domain"/>
    <property type="match status" value="1"/>
</dbReference>